<proteinExistence type="predicted"/>
<sequence length="286" mass="31401">MVDSGISHNLISEHLVQQLRLPWAPSPDVAVRMGDGHDQPTQVRCIAVLLSIGHYSVTADFYTFGLGGLDAIVGVAWLRTLDEVCINWETMPMQFLHEVQLCRLDGYSALLRSPISLLTIQRSLDVSFSAGLWVLFGLSVAPSPSPTGHQVRSTALADVTQPPAGSPPAQFSLFRKKDGSWRRTTQPSYFVAATTFRGTLARRGSRLLGLTIWRPKSRGCPRITTADIAPITALRTRHVFQTAVLLRLHMPTGHARAEETPWWVRTRRKTTTSPSAGGETEDAAPA</sequence>
<reference evidence="2 3" key="1">
    <citation type="journal article" date="2022" name="Nat. Plants">
        <title>Genomes of leafy and leafless Platanthera orchids illuminate the evolution of mycoheterotrophy.</title>
        <authorList>
            <person name="Li M.H."/>
            <person name="Liu K.W."/>
            <person name="Li Z."/>
            <person name="Lu H.C."/>
            <person name="Ye Q.L."/>
            <person name="Zhang D."/>
            <person name="Wang J.Y."/>
            <person name="Li Y.F."/>
            <person name="Zhong Z.M."/>
            <person name="Liu X."/>
            <person name="Yu X."/>
            <person name="Liu D.K."/>
            <person name="Tu X.D."/>
            <person name="Liu B."/>
            <person name="Hao Y."/>
            <person name="Liao X.Y."/>
            <person name="Jiang Y.T."/>
            <person name="Sun W.H."/>
            <person name="Chen J."/>
            <person name="Chen Y.Q."/>
            <person name="Ai Y."/>
            <person name="Zhai J.W."/>
            <person name="Wu S.S."/>
            <person name="Zhou Z."/>
            <person name="Hsiao Y.Y."/>
            <person name="Wu W.L."/>
            <person name="Chen Y.Y."/>
            <person name="Lin Y.F."/>
            <person name="Hsu J.L."/>
            <person name="Li C.Y."/>
            <person name="Wang Z.W."/>
            <person name="Zhao X."/>
            <person name="Zhong W.Y."/>
            <person name="Ma X.K."/>
            <person name="Ma L."/>
            <person name="Huang J."/>
            <person name="Chen G.Z."/>
            <person name="Huang M.Z."/>
            <person name="Huang L."/>
            <person name="Peng D.H."/>
            <person name="Luo Y.B."/>
            <person name="Zou S.Q."/>
            <person name="Chen S.P."/>
            <person name="Lan S."/>
            <person name="Tsai W.C."/>
            <person name="Van de Peer Y."/>
            <person name="Liu Z.J."/>
        </authorList>
    </citation>
    <scope>NUCLEOTIDE SEQUENCE [LARGE SCALE GENOMIC DNA]</scope>
    <source>
        <strain evidence="2">Lor287</strain>
    </source>
</reference>
<comment type="caution">
    <text evidence="2">The sequence shown here is derived from an EMBL/GenBank/DDBJ whole genome shotgun (WGS) entry which is preliminary data.</text>
</comment>
<feature type="region of interest" description="Disordered" evidence="1">
    <location>
        <begin position="267"/>
        <end position="286"/>
    </location>
</feature>
<evidence type="ECO:0000313" key="3">
    <source>
        <dbReference type="Proteomes" id="UP001418222"/>
    </source>
</evidence>
<protein>
    <submittedName>
        <fullName evidence="2">Uncharacterized protein</fullName>
    </submittedName>
</protein>
<dbReference type="Proteomes" id="UP001418222">
    <property type="component" value="Unassembled WGS sequence"/>
</dbReference>
<evidence type="ECO:0000256" key="1">
    <source>
        <dbReference type="SAM" id="MobiDB-lite"/>
    </source>
</evidence>
<dbReference type="CDD" id="cd00303">
    <property type="entry name" value="retropepsin_like"/>
    <property type="match status" value="1"/>
</dbReference>
<dbReference type="Gene3D" id="2.40.70.10">
    <property type="entry name" value="Acid Proteases"/>
    <property type="match status" value="1"/>
</dbReference>
<dbReference type="InterPro" id="IPR021109">
    <property type="entry name" value="Peptidase_aspartic_dom_sf"/>
</dbReference>
<keyword evidence="3" id="KW-1185">Reference proteome</keyword>
<name>A0AAP0AYA4_9ASPA</name>
<dbReference type="EMBL" id="JBBWWQ010000019">
    <property type="protein sequence ID" value="KAK8919152.1"/>
    <property type="molecule type" value="Genomic_DNA"/>
</dbReference>
<evidence type="ECO:0000313" key="2">
    <source>
        <dbReference type="EMBL" id="KAK8919152.1"/>
    </source>
</evidence>
<organism evidence="2 3">
    <name type="scientific">Platanthera zijinensis</name>
    <dbReference type="NCBI Taxonomy" id="2320716"/>
    <lineage>
        <taxon>Eukaryota</taxon>
        <taxon>Viridiplantae</taxon>
        <taxon>Streptophyta</taxon>
        <taxon>Embryophyta</taxon>
        <taxon>Tracheophyta</taxon>
        <taxon>Spermatophyta</taxon>
        <taxon>Magnoliopsida</taxon>
        <taxon>Liliopsida</taxon>
        <taxon>Asparagales</taxon>
        <taxon>Orchidaceae</taxon>
        <taxon>Orchidoideae</taxon>
        <taxon>Orchideae</taxon>
        <taxon>Orchidinae</taxon>
        <taxon>Platanthera</taxon>
    </lineage>
</organism>
<dbReference type="AlphaFoldDB" id="A0AAP0AYA4"/>
<gene>
    <name evidence="2" type="ORF">KSP39_PZI021135</name>
</gene>
<accession>A0AAP0AYA4</accession>